<feature type="signal peptide" evidence="7">
    <location>
        <begin position="1"/>
        <end position="19"/>
    </location>
</feature>
<name>A0A3B5B7X3_9TELE</name>
<dbReference type="Gene3D" id="1.20.1250.10">
    <property type="match status" value="1"/>
</dbReference>
<dbReference type="Ensembl" id="ENSSPAT00000022167.1">
    <property type="protein sequence ID" value="ENSSPAP00000021822.1"/>
    <property type="gene ID" value="ENSSPAG00000016494.1"/>
</dbReference>
<evidence type="ECO:0000256" key="4">
    <source>
        <dbReference type="ARBA" id="ARBA00022525"/>
    </source>
</evidence>
<dbReference type="PANTHER" id="PTHR11419">
    <property type="entry name" value="INTERFERON GAMMA"/>
    <property type="match status" value="1"/>
</dbReference>
<evidence type="ECO:0000256" key="1">
    <source>
        <dbReference type="ARBA" id="ARBA00004613"/>
    </source>
</evidence>
<accession>A0A3B5B7X3</accession>
<evidence type="ECO:0000256" key="5">
    <source>
        <dbReference type="ARBA" id="ARBA00023180"/>
    </source>
</evidence>
<evidence type="ECO:0000256" key="7">
    <source>
        <dbReference type="SAM" id="SignalP"/>
    </source>
</evidence>
<dbReference type="GO" id="GO:0005133">
    <property type="term" value="F:type II interferon receptor binding"/>
    <property type="evidence" value="ECO:0007669"/>
    <property type="project" value="InterPro"/>
</dbReference>
<dbReference type="GO" id="GO:0005615">
    <property type="term" value="C:extracellular space"/>
    <property type="evidence" value="ECO:0007669"/>
    <property type="project" value="UniProtKB-KW"/>
</dbReference>
<keyword evidence="7" id="KW-0732">Signal</keyword>
<sequence length="187" mass="20809">MFSSSGSMCLLVLLGVALAASCPVQYVSDNLKKIHGLVADELALRGPDVGARPLFSRVIKSINTSCQRVENLQLVNATLDVYMRIFSSILQQDGQQQQQHHAGRTGTLLEQLPDSQRSKVESAVTKMQQKMEAVKNHLRPQNHNRDDVFQELSEINKKVDEPTVQKKALAEFIEVFQMASVIGSHHC</sequence>
<proteinExistence type="inferred from homology"/>
<feature type="region of interest" description="Disordered" evidence="6">
    <location>
        <begin position="96"/>
        <end position="116"/>
    </location>
</feature>
<dbReference type="InterPro" id="IPR009079">
    <property type="entry name" value="4_helix_cytokine-like_core"/>
</dbReference>
<dbReference type="GeneTree" id="ENSGT00940000176985"/>
<protein>
    <recommendedName>
        <fullName evidence="9">Interleukin-5</fullName>
    </recommendedName>
</protein>
<evidence type="ECO:0000256" key="3">
    <source>
        <dbReference type="ARBA" id="ARBA00022514"/>
    </source>
</evidence>
<keyword evidence="3" id="KW-0202">Cytokine</keyword>
<evidence type="ECO:0000256" key="2">
    <source>
        <dbReference type="ARBA" id="ARBA00007566"/>
    </source>
</evidence>
<evidence type="ECO:0000256" key="6">
    <source>
        <dbReference type="SAM" id="MobiDB-lite"/>
    </source>
</evidence>
<dbReference type="GO" id="GO:0006955">
    <property type="term" value="P:immune response"/>
    <property type="evidence" value="ECO:0007669"/>
    <property type="project" value="InterPro"/>
</dbReference>
<evidence type="ECO:0000313" key="8">
    <source>
        <dbReference type="Ensembl" id="ENSSPAP00000021822.1"/>
    </source>
</evidence>
<dbReference type="PANTHER" id="PTHR11419:SF0">
    <property type="entry name" value="INTERFERON GAMMA"/>
    <property type="match status" value="1"/>
</dbReference>
<keyword evidence="5" id="KW-0325">Glycoprotein</keyword>
<comment type="subcellular location">
    <subcellularLocation>
        <location evidence="1">Secreted</location>
    </subcellularLocation>
</comment>
<dbReference type="InterPro" id="IPR002069">
    <property type="entry name" value="Interferon_gamma"/>
</dbReference>
<reference evidence="8" key="1">
    <citation type="submission" date="2023-09" db="UniProtKB">
        <authorList>
            <consortium name="Ensembl"/>
        </authorList>
    </citation>
    <scope>IDENTIFICATION</scope>
</reference>
<evidence type="ECO:0008006" key="9">
    <source>
        <dbReference type="Google" id="ProtNLM"/>
    </source>
</evidence>
<dbReference type="GO" id="GO:0005125">
    <property type="term" value="F:cytokine activity"/>
    <property type="evidence" value="ECO:0007669"/>
    <property type="project" value="UniProtKB-KW"/>
</dbReference>
<organism evidence="8">
    <name type="scientific">Stegastes partitus</name>
    <name type="common">bicolor damselfish</name>
    <dbReference type="NCBI Taxonomy" id="144197"/>
    <lineage>
        <taxon>Eukaryota</taxon>
        <taxon>Metazoa</taxon>
        <taxon>Chordata</taxon>
        <taxon>Craniata</taxon>
        <taxon>Vertebrata</taxon>
        <taxon>Euteleostomi</taxon>
        <taxon>Actinopterygii</taxon>
        <taxon>Neopterygii</taxon>
        <taxon>Teleostei</taxon>
        <taxon>Neoteleostei</taxon>
        <taxon>Acanthomorphata</taxon>
        <taxon>Ovalentaria</taxon>
        <taxon>Pomacentridae</taxon>
        <taxon>Stegastes</taxon>
    </lineage>
</organism>
<dbReference type="AlphaFoldDB" id="A0A3B5B7X3"/>
<comment type="similarity">
    <text evidence="2">Belongs to the type II (or gamma) interferon family.</text>
</comment>
<feature type="chain" id="PRO_5017209409" description="Interleukin-5" evidence="7">
    <location>
        <begin position="20"/>
        <end position="187"/>
    </location>
</feature>
<keyword evidence="4" id="KW-0964">Secreted</keyword>